<protein>
    <submittedName>
        <fullName evidence="3">Uncharacterized protein</fullName>
    </submittedName>
</protein>
<gene>
    <name evidence="3" type="ORF">ACK2TP_02925</name>
</gene>
<feature type="signal peptide" evidence="2">
    <location>
        <begin position="1"/>
        <end position="23"/>
    </location>
</feature>
<evidence type="ECO:0000256" key="1">
    <source>
        <dbReference type="SAM" id="MobiDB-lite"/>
    </source>
</evidence>
<evidence type="ECO:0000313" key="3">
    <source>
        <dbReference type="EMBL" id="MFN2974704.1"/>
    </source>
</evidence>
<feature type="region of interest" description="Disordered" evidence="1">
    <location>
        <begin position="186"/>
        <end position="232"/>
    </location>
</feature>
<sequence>MNRRGTVSGVFLLLACAAPAAFAQGAYPPPPQAFASIVRQAPQQSSFTLDRSMLTAADGFLNGSSPDGRRIAAGLNSITFTNFHYHDYAGYDGAAFAALNSAYEAAGFHHMVNANANSRAPMLTDLWLRTQGAMVTNVVVLTRGDRNMNAITVDCNLRPLDLLHLSGHFGIPQVDANAVMVPAGPGGAPPPAYGPSQVPDVATGPVSPAPNSAPQPLQNPPTLHHHSANDPQ</sequence>
<feature type="compositionally biased region" description="Pro residues" evidence="1">
    <location>
        <begin position="207"/>
        <end position="219"/>
    </location>
</feature>
<dbReference type="EMBL" id="JBJYXY010000001">
    <property type="protein sequence ID" value="MFN2974704.1"/>
    <property type="molecule type" value="Genomic_DNA"/>
</dbReference>
<dbReference type="PROSITE" id="PS51257">
    <property type="entry name" value="PROKAR_LIPOPROTEIN"/>
    <property type="match status" value="1"/>
</dbReference>
<reference evidence="3 4" key="1">
    <citation type="submission" date="2024-12" db="EMBL/GenBank/DDBJ databases">
        <authorList>
            <person name="Lee Y."/>
        </authorList>
    </citation>
    <scope>NUCLEOTIDE SEQUENCE [LARGE SCALE GENOMIC DNA]</scope>
    <source>
        <strain evidence="3 4">03SUJ4</strain>
    </source>
</reference>
<name>A0ABW9KG57_9BACT</name>
<feature type="chain" id="PRO_5047543490" evidence="2">
    <location>
        <begin position="24"/>
        <end position="232"/>
    </location>
</feature>
<proteinExistence type="predicted"/>
<organism evidence="3 4">
    <name type="scientific">Terriglobus aquaticus</name>
    <dbReference type="NCBI Taxonomy" id="940139"/>
    <lineage>
        <taxon>Bacteria</taxon>
        <taxon>Pseudomonadati</taxon>
        <taxon>Acidobacteriota</taxon>
        <taxon>Terriglobia</taxon>
        <taxon>Terriglobales</taxon>
        <taxon>Acidobacteriaceae</taxon>
        <taxon>Terriglobus</taxon>
    </lineage>
</organism>
<keyword evidence="2" id="KW-0732">Signal</keyword>
<evidence type="ECO:0000313" key="4">
    <source>
        <dbReference type="Proteomes" id="UP001634747"/>
    </source>
</evidence>
<dbReference type="Proteomes" id="UP001634747">
    <property type="component" value="Unassembled WGS sequence"/>
</dbReference>
<keyword evidence="4" id="KW-1185">Reference proteome</keyword>
<dbReference type="RefSeq" id="WP_263413739.1">
    <property type="nucleotide sequence ID" value="NZ_BAABBH010000001.1"/>
</dbReference>
<comment type="caution">
    <text evidence="3">The sequence shown here is derived from an EMBL/GenBank/DDBJ whole genome shotgun (WGS) entry which is preliminary data.</text>
</comment>
<accession>A0ABW9KG57</accession>
<evidence type="ECO:0000256" key="2">
    <source>
        <dbReference type="SAM" id="SignalP"/>
    </source>
</evidence>